<dbReference type="KEGG" id="ovi:T265_02808"/>
<dbReference type="GeneID" id="20316996"/>
<accession>A0A075AI23</accession>
<dbReference type="EMBL" id="KL596654">
    <property type="protein sequence ID" value="KER30884.1"/>
    <property type="molecule type" value="Genomic_DNA"/>
</dbReference>
<reference evidence="1 2" key="1">
    <citation type="submission" date="2013-11" db="EMBL/GenBank/DDBJ databases">
        <title>Opisthorchis viverrini - life in the bile duct.</title>
        <authorList>
            <person name="Young N.D."/>
            <person name="Nagarajan N."/>
            <person name="Lin S.J."/>
            <person name="Korhonen P.K."/>
            <person name="Jex A.R."/>
            <person name="Hall R.S."/>
            <person name="Safavi-Hemami H."/>
            <person name="Kaewkong W."/>
            <person name="Bertrand D."/>
            <person name="Gao S."/>
            <person name="Seet Q."/>
            <person name="Wongkham S."/>
            <person name="Teh B.T."/>
            <person name="Wongkham C."/>
            <person name="Intapan P.M."/>
            <person name="Maleewong W."/>
            <person name="Yang X."/>
            <person name="Hu M."/>
            <person name="Wang Z."/>
            <person name="Hofmann A."/>
            <person name="Sternberg P.W."/>
            <person name="Tan P."/>
            <person name="Wang J."/>
            <person name="Gasser R.B."/>
        </authorList>
    </citation>
    <scope>NUCLEOTIDE SEQUENCE [LARGE SCALE GENOMIC DNA]</scope>
</reference>
<name>A0A075AI23_OPIVI</name>
<dbReference type="RefSeq" id="XP_009165397.1">
    <property type="nucleotide sequence ID" value="XM_009167133.1"/>
</dbReference>
<dbReference type="AlphaFoldDB" id="A0A075AI23"/>
<dbReference type="CTD" id="20316996"/>
<gene>
    <name evidence="1" type="ORF">T265_02808</name>
</gene>
<keyword evidence="2" id="KW-1185">Reference proteome</keyword>
<dbReference type="Proteomes" id="UP000054324">
    <property type="component" value="Unassembled WGS sequence"/>
</dbReference>
<dbReference type="OrthoDB" id="6159137at2759"/>
<sequence length="78" mass="8832">MYRQLVFVVDPFGVCKWLKKVTSSAVAGLTLRSVLLAFQDVDRVIPTAPGWRHYKIWLPTDIGGVSPVNFYPDYLSEC</sequence>
<proteinExistence type="predicted"/>
<protein>
    <submittedName>
        <fullName evidence="1">Uncharacterized protein</fullName>
    </submittedName>
</protein>
<evidence type="ECO:0000313" key="1">
    <source>
        <dbReference type="EMBL" id="KER30884.1"/>
    </source>
</evidence>
<organism evidence="1 2">
    <name type="scientific">Opisthorchis viverrini</name>
    <name type="common">Southeast Asian liver fluke</name>
    <dbReference type="NCBI Taxonomy" id="6198"/>
    <lineage>
        <taxon>Eukaryota</taxon>
        <taxon>Metazoa</taxon>
        <taxon>Spiralia</taxon>
        <taxon>Lophotrochozoa</taxon>
        <taxon>Platyhelminthes</taxon>
        <taxon>Trematoda</taxon>
        <taxon>Digenea</taxon>
        <taxon>Opisthorchiida</taxon>
        <taxon>Opisthorchiata</taxon>
        <taxon>Opisthorchiidae</taxon>
        <taxon>Opisthorchis</taxon>
    </lineage>
</organism>
<evidence type="ECO:0000313" key="2">
    <source>
        <dbReference type="Proteomes" id="UP000054324"/>
    </source>
</evidence>